<dbReference type="AlphaFoldDB" id="A0A0C3QQM3"/>
<reference evidence="2" key="2">
    <citation type="submission" date="2015-01" db="EMBL/GenBank/DDBJ databases">
        <title>Evolutionary Origins and Diversification of the Mycorrhizal Mutualists.</title>
        <authorList>
            <consortium name="DOE Joint Genome Institute"/>
            <consortium name="Mycorrhizal Genomics Consortium"/>
            <person name="Kohler A."/>
            <person name="Kuo A."/>
            <person name="Nagy L.G."/>
            <person name="Floudas D."/>
            <person name="Copeland A."/>
            <person name="Barry K.W."/>
            <person name="Cichocki N."/>
            <person name="Veneault-Fourrey C."/>
            <person name="LaButti K."/>
            <person name="Lindquist E.A."/>
            <person name="Lipzen A."/>
            <person name="Lundell T."/>
            <person name="Morin E."/>
            <person name="Murat C."/>
            <person name="Riley R."/>
            <person name="Ohm R."/>
            <person name="Sun H."/>
            <person name="Tunlid A."/>
            <person name="Henrissat B."/>
            <person name="Grigoriev I.V."/>
            <person name="Hibbett D.S."/>
            <person name="Martin F."/>
        </authorList>
    </citation>
    <scope>NUCLEOTIDE SEQUENCE [LARGE SCALE GENOMIC DNA]</scope>
    <source>
        <strain evidence="2">MUT 4182</strain>
    </source>
</reference>
<dbReference type="Proteomes" id="UP000054248">
    <property type="component" value="Unassembled WGS sequence"/>
</dbReference>
<sequence>MAREARRKWQKQHSLCSFATLTFRLHRGGSHCCKTATKWCKRPVRAQRRRARNSYQTTPKGMPKTVCLRLSSTLTKSFAANQTGQTSKGGGRGGDCSFIFHSNSSPLVGYAVRVAGVFGV</sequence>
<reference evidence="1 2" key="1">
    <citation type="submission" date="2014-04" db="EMBL/GenBank/DDBJ databases">
        <authorList>
            <consortium name="DOE Joint Genome Institute"/>
            <person name="Kuo A."/>
            <person name="Girlanda M."/>
            <person name="Perotto S."/>
            <person name="Kohler A."/>
            <person name="Nagy L.G."/>
            <person name="Floudas D."/>
            <person name="Copeland A."/>
            <person name="Barry K.W."/>
            <person name="Cichocki N."/>
            <person name="Veneault-Fourrey C."/>
            <person name="LaButti K."/>
            <person name="Lindquist E.A."/>
            <person name="Lipzen A."/>
            <person name="Lundell T."/>
            <person name="Morin E."/>
            <person name="Murat C."/>
            <person name="Sun H."/>
            <person name="Tunlid A."/>
            <person name="Henrissat B."/>
            <person name="Grigoriev I.V."/>
            <person name="Hibbett D.S."/>
            <person name="Martin F."/>
            <person name="Nordberg H.P."/>
            <person name="Cantor M.N."/>
            <person name="Hua S.X."/>
        </authorList>
    </citation>
    <scope>NUCLEOTIDE SEQUENCE [LARGE SCALE GENOMIC DNA]</scope>
    <source>
        <strain evidence="1 2">MUT 4182</strain>
    </source>
</reference>
<evidence type="ECO:0000313" key="2">
    <source>
        <dbReference type="Proteomes" id="UP000054248"/>
    </source>
</evidence>
<protein>
    <submittedName>
        <fullName evidence="1">Uncharacterized protein</fullName>
    </submittedName>
</protein>
<organism evidence="1 2">
    <name type="scientific">Tulasnella calospora MUT 4182</name>
    <dbReference type="NCBI Taxonomy" id="1051891"/>
    <lineage>
        <taxon>Eukaryota</taxon>
        <taxon>Fungi</taxon>
        <taxon>Dikarya</taxon>
        <taxon>Basidiomycota</taxon>
        <taxon>Agaricomycotina</taxon>
        <taxon>Agaricomycetes</taxon>
        <taxon>Cantharellales</taxon>
        <taxon>Tulasnellaceae</taxon>
        <taxon>Tulasnella</taxon>
    </lineage>
</organism>
<accession>A0A0C3QQM3</accession>
<name>A0A0C3QQM3_9AGAM</name>
<proteinExistence type="predicted"/>
<gene>
    <name evidence="1" type="ORF">M407DRAFT_160886</name>
</gene>
<dbReference type="EMBL" id="KN822977">
    <property type="protein sequence ID" value="KIO29874.1"/>
    <property type="molecule type" value="Genomic_DNA"/>
</dbReference>
<dbReference type="HOGENOM" id="CLU_2051383_0_0_1"/>
<evidence type="ECO:0000313" key="1">
    <source>
        <dbReference type="EMBL" id="KIO29874.1"/>
    </source>
</evidence>
<keyword evidence="2" id="KW-1185">Reference proteome</keyword>